<dbReference type="Proteomes" id="UP000046392">
    <property type="component" value="Unplaced"/>
</dbReference>
<sequence length="64" mass="7468">MFLSLELIRKIESIRENGLDISCIRLAKGNAKMCPIAVLTEQFMLIKSWQFRLHHSMLIYSSKN</sequence>
<evidence type="ECO:0000313" key="2">
    <source>
        <dbReference type="WBParaSite" id="SPAL_0000980660.1"/>
    </source>
</evidence>
<organism evidence="1 2">
    <name type="scientific">Strongyloides papillosus</name>
    <name type="common">Intestinal threadworm</name>
    <dbReference type="NCBI Taxonomy" id="174720"/>
    <lineage>
        <taxon>Eukaryota</taxon>
        <taxon>Metazoa</taxon>
        <taxon>Ecdysozoa</taxon>
        <taxon>Nematoda</taxon>
        <taxon>Chromadorea</taxon>
        <taxon>Rhabditida</taxon>
        <taxon>Tylenchina</taxon>
        <taxon>Panagrolaimomorpha</taxon>
        <taxon>Strongyloidoidea</taxon>
        <taxon>Strongyloididae</taxon>
        <taxon>Strongyloides</taxon>
    </lineage>
</organism>
<keyword evidence="1" id="KW-1185">Reference proteome</keyword>
<reference evidence="2" key="1">
    <citation type="submission" date="2017-02" db="UniProtKB">
        <authorList>
            <consortium name="WormBaseParasite"/>
        </authorList>
    </citation>
    <scope>IDENTIFICATION</scope>
</reference>
<dbReference type="WBParaSite" id="SPAL_0000980660.1">
    <property type="protein sequence ID" value="SPAL_0000980660.1"/>
    <property type="gene ID" value="SPAL_0000980660"/>
</dbReference>
<dbReference type="AlphaFoldDB" id="A0A0N5BVE4"/>
<proteinExistence type="predicted"/>
<protein>
    <submittedName>
        <fullName evidence="2">Uncharacterized protein</fullName>
    </submittedName>
</protein>
<accession>A0A0N5BVE4</accession>
<name>A0A0N5BVE4_STREA</name>
<evidence type="ECO:0000313" key="1">
    <source>
        <dbReference type="Proteomes" id="UP000046392"/>
    </source>
</evidence>